<evidence type="ECO:0000313" key="6">
    <source>
        <dbReference type="EMBL" id="RMX61539.1"/>
    </source>
</evidence>
<dbReference type="GO" id="GO:0005581">
    <property type="term" value="C:collagen trimer"/>
    <property type="evidence" value="ECO:0007669"/>
    <property type="project" value="UniProtKB-KW"/>
</dbReference>
<dbReference type="STRING" id="46731.A0A3M6V704"/>
<dbReference type="PANTHER" id="PTHR16146:SF46">
    <property type="entry name" value="INTELECTIN-1A-RELATED"/>
    <property type="match status" value="1"/>
</dbReference>
<dbReference type="GO" id="GO:0070492">
    <property type="term" value="F:oligosaccharide binding"/>
    <property type="evidence" value="ECO:0007669"/>
    <property type="project" value="TreeGrafter"/>
</dbReference>
<evidence type="ECO:0000256" key="4">
    <source>
        <dbReference type="ARBA" id="ARBA00023157"/>
    </source>
</evidence>
<dbReference type="AlphaFoldDB" id="A0A3M6V704"/>
<dbReference type="Pfam" id="PF01410">
    <property type="entry name" value="COLFI"/>
    <property type="match status" value="1"/>
</dbReference>
<dbReference type="GO" id="GO:0005615">
    <property type="term" value="C:extracellular space"/>
    <property type="evidence" value="ECO:0007669"/>
    <property type="project" value="TreeGrafter"/>
</dbReference>
<dbReference type="GO" id="GO:0005201">
    <property type="term" value="F:extracellular matrix structural constituent"/>
    <property type="evidence" value="ECO:0007669"/>
    <property type="project" value="InterPro"/>
</dbReference>
<evidence type="ECO:0000259" key="5">
    <source>
        <dbReference type="PROSITE" id="PS51406"/>
    </source>
</evidence>
<dbReference type="InterPro" id="IPR003609">
    <property type="entry name" value="Pan_app"/>
</dbReference>
<dbReference type="SUPFAM" id="SSF56496">
    <property type="entry name" value="Fibrinogen C-terminal domain-like"/>
    <property type="match status" value="2"/>
</dbReference>
<evidence type="ECO:0000313" key="7">
    <source>
        <dbReference type="Proteomes" id="UP000275408"/>
    </source>
</evidence>
<dbReference type="InterPro" id="IPR036056">
    <property type="entry name" value="Fibrinogen-like_C"/>
</dbReference>
<feature type="domain" description="Fibrinogen C-terminal" evidence="5">
    <location>
        <begin position="737"/>
        <end position="787"/>
    </location>
</feature>
<dbReference type="PANTHER" id="PTHR16146">
    <property type="entry name" value="INTELECTIN"/>
    <property type="match status" value="1"/>
</dbReference>
<sequence>MLLSSFRNICYPVGQSIPLHSGSTQHLAGHSCQTLLSKYPTLISGVYWIDPDGGSQANAFKAYCDMETDGGGWTLVWSYSFTYYSHFTSKSNAITPRPNWPVRPEVDVPISTTPPSNETDYNAINLSLWKQLGRQVLIKNVNNWLVCHPGNSSLVDWQEGDVNCKIIKLVIDSSISFSFAPSKFSPNRAYGPLFYMSTPWGSTSYYFDGFTGNHWPTHDPSGSDRPYQKKNVVHPHGNIILSQMLLHVEYRFAFVLFLAAKTTEGAGNGVFFQIKENKFFSFGEESPFWSGADSLLSCSVLCARQASCRGANFLQKAGHCYLLRDEMQTSSAAGWLLERDGSFYLKKMLFQVVYRFAFLLLLAKTTTEGSEHGVFFQIKENSFFGFSEESLVWSGKTDSLLSCSALCGRETSCRRAKFLENQRLCHLLRGEMQTSSAAGHLYQRDGSIYLTKVFAIDDMLQFCMDHFRRKSNAITPRPNWLVRSQADVPISATPPLNETDYRAMNFSPWRQLCRQVLIISNISNWLVCDPGSGSLVDWREGGVNCTIIKQVPDDPMGPLFSMSGPWNTVYYYFDGSTMNHFPTHDRIGTNSPNQMRNVVTPHANINCQVINHVTETCKDTPASSFFERIVMAGMFLFLLIITKVQAELFGFHFHIKDGTSFSKENTLWTGKTGSIMSCSHLCARREGCKIAMFWVNQRTCSLLDTAQREECQKRPQQDDVFYLEKINLPQVSNSLGTTQSSAVPSCQSLISHPPSDVYWIDPVGGLQANAFKAYCDMETDGGGWTLVWSYSFTNYSFFRESFNAVTPRPNWNVKAEADVPISSDAPVSQRSWVQIPYRPESFSGLIFTTA</sequence>
<keyword evidence="7" id="KW-1185">Reference proteome</keyword>
<dbReference type="Proteomes" id="UP000275408">
    <property type="component" value="Unassembled WGS sequence"/>
</dbReference>
<dbReference type="InterPro" id="IPR000885">
    <property type="entry name" value="Fib_collagen_C"/>
</dbReference>
<accession>A0A3M6V704</accession>
<proteinExistence type="predicted"/>
<keyword evidence="2" id="KW-0964">Secreted</keyword>
<gene>
    <name evidence="6" type="ORF">pdam_00013718</name>
</gene>
<feature type="domain" description="Fibrinogen C-terminal" evidence="5">
    <location>
        <begin position="23"/>
        <end position="76"/>
    </location>
</feature>
<protein>
    <recommendedName>
        <fullName evidence="5">Fibrinogen C-terminal domain-containing protein</fullName>
    </recommendedName>
</protein>
<reference evidence="6 7" key="1">
    <citation type="journal article" date="2018" name="Sci. Rep.">
        <title>Comparative analysis of the Pocillopora damicornis genome highlights role of immune system in coral evolution.</title>
        <authorList>
            <person name="Cunning R."/>
            <person name="Bay R.A."/>
            <person name="Gillette P."/>
            <person name="Baker A.C."/>
            <person name="Traylor-Knowles N."/>
        </authorList>
    </citation>
    <scope>NUCLEOTIDE SEQUENCE [LARGE SCALE GENOMIC DNA]</scope>
    <source>
        <strain evidence="6">RSMAS</strain>
        <tissue evidence="6">Whole animal</tissue>
    </source>
</reference>
<evidence type="ECO:0000256" key="1">
    <source>
        <dbReference type="ARBA" id="ARBA00004613"/>
    </source>
</evidence>
<dbReference type="Gene3D" id="2.60.120.1000">
    <property type="match status" value="2"/>
</dbReference>
<organism evidence="6 7">
    <name type="scientific">Pocillopora damicornis</name>
    <name type="common">Cauliflower coral</name>
    <name type="synonym">Millepora damicornis</name>
    <dbReference type="NCBI Taxonomy" id="46731"/>
    <lineage>
        <taxon>Eukaryota</taxon>
        <taxon>Metazoa</taxon>
        <taxon>Cnidaria</taxon>
        <taxon>Anthozoa</taxon>
        <taxon>Hexacorallia</taxon>
        <taxon>Scleractinia</taxon>
        <taxon>Astrocoeniina</taxon>
        <taxon>Pocilloporidae</taxon>
        <taxon>Pocillopora</taxon>
    </lineage>
</organism>
<dbReference type="PROSITE" id="PS51406">
    <property type="entry name" value="FIBRINOGEN_C_2"/>
    <property type="match status" value="2"/>
</dbReference>
<dbReference type="EMBL" id="RCHS01000009">
    <property type="protein sequence ID" value="RMX61539.1"/>
    <property type="molecule type" value="Genomic_DNA"/>
</dbReference>
<comment type="subcellular location">
    <subcellularLocation>
        <location evidence="1">Secreted</location>
    </subcellularLocation>
</comment>
<keyword evidence="3" id="KW-0176">Collagen</keyword>
<comment type="caution">
    <text evidence="6">The sequence shown here is derived from an EMBL/GenBank/DDBJ whole genome shotgun (WGS) entry which is preliminary data.</text>
</comment>
<evidence type="ECO:0000256" key="2">
    <source>
        <dbReference type="ARBA" id="ARBA00022525"/>
    </source>
</evidence>
<keyword evidence="4" id="KW-1015">Disulfide bond</keyword>
<dbReference type="InterPro" id="IPR002181">
    <property type="entry name" value="Fibrinogen_a/b/g_C_dom"/>
</dbReference>
<dbReference type="Pfam" id="PF00024">
    <property type="entry name" value="PAN_1"/>
    <property type="match status" value="2"/>
</dbReference>
<evidence type="ECO:0000256" key="3">
    <source>
        <dbReference type="ARBA" id="ARBA00023119"/>
    </source>
</evidence>
<name>A0A3M6V704_POCDA</name>
<dbReference type="OrthoDB" id="10072423at2759"/>
<dbReference type="NCBIfam" id="NF040941">
    <property type="entry name" value="GGGWT_bact"/>
    <property type="match status" value="2"/>
</dbReference>